<proteinExistence type="predicted"/>
<name>A0AAE3SMZ3_9BACT</name>
<protein>
    <submittedName>
        <fullName evidence="1">Uncharacterized protein</fullName>
    </submittedName>
</protein>
<evidence type="ECO:0000313" key="2">
    <source>
        <dbReference type="Proteomes" id="UP001207408"/>
    </source>
</evidence>
<dbReference type="EMBL" id="JAPDPI010000086">
    <property type="protein sequence ID" value="MCW3808060.1"/>
    <property type="molecule type" value="Genomic_DNA"/>
</dbReference>
<reference evidence="1" key="1">
    <citation type="submission" date="2022-10" db="EMBL/GenBank/DDBJ databases">
        <authorList>
            <person name="Yu W.X."/>
        </authorList>
    </citation>
    <scope>NUCLEOTIDE SEQUENCE</scope>
    <source>
        <strain evidence="1">D04</strain>
    </source>
</reference>
<comment type="caution">
    <text evidence="1">The sequence shown here is derived from an EMBL/GenBank/DDBJ whole genome shotgun (WGS) entry which is preliminary data.</text>
</comment>
<accession>A0AAE3SMZ3</accession>
<organism evidence="1 2">
    <name type="scientific">Plebeiibacterium marinum</name>
    <dbReference type="NCBI Taxonomy" id="2992111"/>
    <lineage>
        <taxon>Bacteria</taxon>
        <taxon>Pseudomonadati</taxon>
        <taxon>Bacteroidota</taxon>
        <taxon>Bacteroidia</taxon>
        <taxon>Marinilabiliales</taxon>
        <taxon>Marinilabiliaceae</taxon>
        <taxon>Plebeiibacterium</taxon>
    </lineage>
</organism>
<dbReference type="Proteomes" id="UP001207408">
    <property type="component" value="Unassembled WGS sequence"/>
</dbReference>
<evidence type="ECO:0000313" key="1">
    <source>
        <dbReference type="EMBL" id="MCW3808060.1"/>
    </source>
</evidence>
<dbReference type="AlphaFoldDB" id="A0AAE3SMZ3"/>
<dbReference type="RefSeq" id="WP_301202608.1">
    <property type="nucleotide sequence ID" value="NZ_JAPDPI010000086.1"/>
</dbReference>
<sequence>MNLKEVNLHDSQILKVVEDLGIIRYSIGEGKREIEIERKKIEFKTNCGIRTIEFKKVELFKSDIDIK</sequence>
<gene>
    <name evidence="1" type="ORF">OM074_20725</name>
</gene>
<keyword evidence="2" id="KW-1185">Reference proteome</keyword>